<dbReference type="RefSeq" id="WP_046329510.1">
    <property type="nucleotide sequence ID" value="NZ_CP007501.1"/>
</dbReference>
<accession>A0A0E3UZN9</accession>
<evidence type="ECO:0000259" key="1">
    <source>
        <dbReference type="Pfam" id="PF02464"/>
    </source>
</evidence>
<dbReference type="KEGG" id="pdq:CL55_00002260"/>
<dbReference type="AlphaFoldDB" id="A0A0E3UZN9"/>
<dbReference type="OrthoDB" id="9801454at2"/>
<reference evidence="2 3" key="1">
    <citation type="submission" date="2014-03" db="EMBL/GenBank/DDBJ databases">
        <title>Genome of Polynucleobacter strain MWH-MoK4.</title>
        <authorList>
            <person name="Hahn M.W."/>
        </authorList>
    </citation>
    <scope>NUCLEOTIDE SEQUENCE [LARGE SCALE GENOMIC DNA]</scope>
    <source>
        <strain evidence="2 3">MWH-MoK4</strain>
    </source>
</reference>
<gene>
    <name evidence="2" type="ORF">CL55_00002260</name>
</gene>
<dbReference type="HOGENOM" id="CLU_030805_1_1_4"/>
<keyword evidence="3" id="KW-1185">Reference proteome</keyword>
<dbReference type="Proteomes" id="UP000061135">
    <property type="component" value="Chromosome"/>
</dbReference>
<name>A0A0E3UZN9_9BURK</name>
<sequence length="174" mass="18446">MKNNNDPQHELARAIALTLVSRGWKIALAESCTGGLVCATLTDLAGSSDWLERGYVTYSNAAKSECLDVSMETIDSFGAVSEQVAKAMAEGALRHANVNAAISITGIAGPTGGSAEKPVGTVCFGLVIKENVGHDVINTVTLTKHFNGDRQVVREQARDFALSQFLELLKPKNA</sequence>
<dbReference type="NCBIfam" id="TIGR00199">
    <property type="entry name" value="PncC_domain"/>
    <property type="match status" value="1"/>
</dbReference>
<dbReference type="InterPro" id="IPR008136">
    <property type="entry name" value="CinA_C"/>
</dbReference>
<protein>
    <submittedName>
        <fullName evidence="2">Competence/damage-inducible protein CinA C-terminal domain</fullName>
    </submittedName>
</protein>
<feature type="domain" description="CinA C-terminal" evidence="1">
    <location>
        <begin position="9"/>
        <end position="168"/>
    </location>
</feature>
<dbReference type="PATRIC" id="fig|576611.7.peg.228"/>
<dbReference type="EMBL" id="CP007501">
    <property type="protein sequence ID" value="AKD24559.1"/>
    <property type="molecule type" value="Genomic_DNA"/>
</dbReference>
<dbReference type="STRING" id="1835254.CL55_00002260"/>
<dbReference type="SUPFAM" id="SSF142433">
    <property type="entry name" value="CinA-like"/>
    <property type="match status" value="1"/>
</dbReference>
<dbReference type="InterPro" id="IPR036653">
    <property type="entry name" value="CinA-like_C"/>
</dbReference>
<dbReference type="Gene3D" id="3.90.950.20">
    <property type="entry name" value="CinA-like"/>
    <property type="match status" value="1"/>
</dbReference>
<dbReference type="Pfam" id="PF02464">
    <property type="entry name" value="CinA"/>
    <property type="match status" value="1"/>
</dbReference>
<organism evidence="2 3">
    <name type="scientific">Polynucleobacter duraquae</name>
    <dbReference type="NCBI Taxonomy" id="1835254"/>
    <lineage>
        <taxon>Bacteria</taxon>
        <taxon>Pseudomonadati</taxon>
        <taxon>Pseudomonadota</taxon>
        <taxon>Betaproteobacteria</taxon>
        <taxon>Burkholderiales</taxon>
        <taxon>Burkholderiaceae</taxon>
        <taxon>Polynucleobacter</taxon>
    </lineage>
</organism>
<proteinExistence type="predicted"/>
<evidence type="ECO:0000313" key="2">
    <source>
        <dbReference type="EMBL" id="AKD24559.1"/>
    </source>
</evidence>
<evidence type="ECO:0000313" key="3">
    <source>
        <dbReference type="Proteomes" id="UP000061135"/>
    </source>
</evidence>